<comment type="caution">
    <text evidence="1">The sequence shown here is derived from an EMBL/GenBank/DDBJ whole genome shotgun (WGS) entry which is preliminary data.</text>
</comment>
<name>A0A392MWV1_9FABA</name>
<evidence type="ECO:0000313" key="1">
    <source>
        <dbReference type="EMBL" id="MCH92010.1"/>
    </source>
</evidence>
<proteinExistence type="predicted"/>
<reference evidence="1 2" key="1">
    <citation type="journal article" date="2018" name="Front. Plant Sci.">
        <title>Red Clover (Trifolium pratense) and Zigzag Clover (T. medium) - A Picture of Genomic Similarities and Differences.</title>
        <authorList>
            <person name="Dluhosova J."/>
            <person name="Istvanek J."/>
            <person name="Nedelnik J."/>
            <person name="Repkova J."/>
        </authorList>
    </citation>
    <scope>NUCLEOTIDE SEQUENCE [LARGE SCALE GENOMIC DNA]</scope>
    <source>
        <strain evidence="2">cv. 10/8</strain>
        <tissue evidence="1">Leaf</tissue>
    </source>
</reference>
<accession>A0A392MWV1</accession>
<protein>
    <submittedName>
        <fullName evidence="1">Uncharacterized protein</fullName>
    </submittedName>
</protein>
<organism evidence="1 2">
    <name type="scientific">Trifolium medium</name>
    <dbReference type="NCBI Taxonomy" id="97028"/>
    <lineage>
        <taxon>Eukaryota</taxon>
        <taxon>Viridiplantae</taxon>
        <taxon>Streptophyta</taxon>
        <taxon>Embryophyta</taxon>
        <taxon>Tracheophyta</taxon>
        <taxon>Spermatophyta</taxon>
        <taxon>Magnoliopsida</taxon>
        <taxon>eudicotyledons</taxon>
        <taxon>Gunneridae</taxon>
        <taxon>Pentapetalae</taxon>
        <taxon>rosids</taxon>
        <taxon>fabids</taxon>
        <taxon>Fabales</taxon>
        <taxon>Fabaceae</taxon>
        <taxon>Papilionoideae</taxon>
        <taxon>50 kb inversion clade</taxon>
        <taxon>NPAAA clade</taxon>
        <taxon>Hologalegina</taxon>
        <taxon>IRL clade</taxon>
        <taxon>Trifolieae</taxon>
        <taxon>Trifolium</taxon>
    </lineage>
</organism>
<sequence>VPLGYTMLKRRYITAAGWKLWEQLQGGFEQMEYLKDILKEINLNNILSQFSWIFDLRKEFNINKAIIESKTAEDVLDIAYETIVVVANGLIPHLSPP</sequence>
<dbReference type="AlphaFoldDB" id="A0A392MWV1"/>
<dbReference type="EMBL" id="LXQA010021665">
    <property type="protein sequence ID" value="MCH92010.1"/>
    <property type="molecule type" value="Genomic_DNA"/>
</dbReference>
<feature type="non-terminal residue" evidence="1">
    <location>
        <position position="1"/>
    </location>
</feature>
<evidence type="ECO:0000313" key="2">
    <source>
        <dbReference type="Proteomes" id="UP000265520"/>
    </source>
</evidence>
<dbReference type="Proteomes" id="UP000265520">
    <property type="component" value="Unassembled WGS sequence"/>
</dbReference>
<keyword evidence="2" id="KW-1185">Reference proteome</keyword>